<feature type="transmembrane region" description="Helical" evidence="1">
    <location>
        <begin position="151"/>
        <end position="171"/>
    </location>
</feature>
<feature type="transmembrane region" description="Helical" evidence="1">
    <location>
        <begin position="111"/>
        <end position="131"/>
    </location>
</feature>
<evidence type="ECO:0000313" key="3">
    <source>
        <dbReference type="EMBL" id="KAH7009331.1"/>
    </source>
</evidence>
<reference evidence="3 4" key="1">
    <citation type="journal article" date="2021" name="Nat. Commun.">
        <title>Genetic determinants of endophytism in the Arabidopsis root mycobiome.</title>
        <authorList>
            <person name="Mesny F."/>
            <person name="Miyauchi S."/>
            <person name="Thiergart T."/>
            <person name="Pickel B."/>
            <person name="Atanasova L."/>
            <person name="Karlsson M."/>
            <person name="Huettel B."/>
            <person name="Barry K.W."/>
            <person name="Haridas S."/>
            <person name="Chen C."/>
            <person name="Bauer D."/>
            <person name="Andreopoulos W."/>
            <person name="Pangilinan J."/>
            <person name="LaButti K."/>
            <person name="Riley R."/>
            <person name="Lipzen A."/>
            <person name="Clum A."/>
            <person name="Drula E."/>
            <person name="Henrissat B."/>
            <person name="Kohler A."/>
            <person name="Grigoriev I.V."/>
            <person name="Martin F.M."/>
            <person name="Hacquard S."/>
        </authorList>
    </citation>
    <scope>NUCLEOTIDE SEQUENCE [LARGE SCALE GENOMIC DNA]</scope>
    <source>
        <strain evidence="3 4">MPI-SDFR-AT-0080</strain>
    </source>
</reference>
<proteinExistence type="predicted"/>
<feature type="transmembrane region" description="Helical" evidence="1">
    <location>
        <begin position="39"/>
        <end position="61"/>
    </location>
</feature>
<feature type="transmembrane region" description="Helical" evidence="1">
    <location>
        <begin position="67"/>
        <end position="90"/>
    </location>
</feature>
<feature type="domain" description="DUF7702" evidence="2">
    <location>
        <begin position="4"/>
        <end position="248"/>
    </location>
</feature>
<protein>
    <recommendedName>
        <fullName evidence="2">DUF7702 domain-containing protein</fullName>
    </recommendedName>
</protein>
<keyword evidence="4" id="KW-1185">Reference proteome</keyword>
<feature type="transmembrane region" description="Helical" evidence="1">
    <location>
        <begin position="12"/>
        <end position="30"/>
    </location>
</feature>
<accession>A0ABQ8FPX9</accession>
<dbReference type="PANTHER" id="PTHR42109:SF2">
    <property type="entry name" value="INTEGRAL MEMBRANE PROTEIN"/>
    <property type="match status" value="1"/>
</dbReference>
<sequence length="252" mass="26863">MGHLNERGWINVATLVVYLPLLVGTLATLLRQGFRLKSFYYLLVFVLVKYVGAAMTIDVQLKNNASLYTPAAILSTIVLTPLIMSVGGIVSLKTATSPDQKPLITSRTTRLTHLSHLAVLASLALGIVGGLDVFSTTPDPNSNGKTYMRAAAGLAAGALFLIAVVVATNMANARLLGGWYVRLYTAVAFVALPLLAARVAYTVGVAATVDTTRTQVFNPLTGSWVLYLCLAWLPEVLLGYVLVAVGLMKPRS</sequence>
<dbReference type="Proteomes" id="UP000774617">
    <property type="component" value="Unassembled WGS sequence"/>
</dbReference>
<feature type="transmembrane region" description="Helical" evidence="1">
    <location>
        <begin position="183"/>
        <end position="204"/>
    </location>
</feature>
<keyword evidence="1" id="KW-0812">Transmembrane</keyword>
<keyword evidence="1" id="KW-1133">Transmembrane helix</keyword>
<gene>
    <name evidence="3" type="ORF">B0J12DRAFT_691562</name>
</gene>
<evidence type="ECO:0000259" key="2">
    <source>
        <dbReference type="Pfam" id="PF24800"/>
    </source>
</evidence>
<keyword evidence="1" id="KW-0472">Membrane</keyword>
<dbReference type="EMBL" id="JAGTJR010000110">
    <property type="protein sequence ID" value="KAH7009331.1"/>
    <property type="molecule type" value="Genomic_DNA"/>
</dbReference>
<dbReference type="PANTHER" id="PTHR42109">
    <property type="entry name" value="UNPLACED GENOMIC SCAFFOLD UM_SCAF_CONTIG_1.265, WHOLE GENOME SHOTGUN SEQUENCE"/>
    <property type="match status" value="1"/>
</dbReference>
<evidence type="ECO:0000313" key="4">
    <source>
        <dbReference type="Proteomes" id="UP000774617"/>
    </source>
</evidence>
<organism evidence="3 4">
    <name type="scientific">Macrophomina phaseolina</name>
    <dbReference type="NCBI Taxonomy" id="35725"/>
    <lineage>
        <taxon>Eukaryota</taxon>
        <taxon>Fungi</taxon>
        <taxon>Dikarya</taxon>
        <taxon>Ascomycota</taxon>
        <taxon>Pezizomycotina</taxon>
        <taxon>Dothideomycetes</taxon>
        <taxon>Dothideomycetes incertae sedis</taxon>
        <taxon>Botryosphaeriales</taxon>
        <taxon>Botryosphaeriaceae</taxon>
        <taxon>Macrophomina</taxon>
    </lineage>
</organism>
<name>A0ABQ8FPX9_9PEZI</name>
<dbReference type="Pfam" id="PF24800">
    <property type="entry name" value="DUF7702"/>
    <property type="match status" value="1"/>
</dbReference>
<evidence type="ECO:0000256" key="1">
    <source>
        <dbReference type="SAM" id="Phobius"/>
    </source>
</evidence>
<dbReference type="InterPro" id="IPR056119">
    <property type="entry name" value="DUF7702"/>
</dbReference>
<feature type="transmembrane region" description="Helical" evidence="1">
    <location>
        <begin position="224"/>
        <end position="247"/>
    </location>
</feature>
<comment type="caution">
    <text evidence="3">The sequence shown here is derived from an EMBL/GenBank/DDBJ whole genome shotgun (WGS) entry which is preliminary data.</text>
</comment>